<comment type="caution">
    <text evidence="2">The sequence shown here is derived from an EMBL/GenBank/DDBJ whole genome shotgun (WGS) entry which is preliminary data.</text>
</comment>
<dbReference type="Pfam" id="PF12902">
    <property type="entry name" value="Ferritin-like"/>
    <property type="match status" value="1"/>
</dbReference>
<proteinExistence type="predicted"/>
<dbReference type="EMBL" id="VNIM01000005">
    <property type="protein sequence ID" value="TVV76958.1"/>
    <property type="molecule type" value="Genomic_DNA"/>
</dbReference>
<keyword evidence="3" id="KW-1185">Reference proteome</keyword>
<evidence type="ECO:0000313" key="2">
    <source>
        <dbReference type="EMBL" id="TVV76958.1"/>
    </source>
</evidence>
<accession>A0A558RC95</accession>
<evidence type="ECO:0000313" key="3">
    <source>
        <dbReference type="Proteomes" id="UP000318681"/>
    </source>
</evidence>
<name>A0A558RC95_9SPHN</name>
<gene>
    <name evidence="2" type="ORF">FOY91_02645</name>
</gene>
<dbReference type="Gene3D" id="1.20.1260.10">
    <property type="match status" value="1"/>
</dbReference>
<protein>
    <recommendedName>
        <fullName evidence="1">Iminophenyl-pyruvate dimer synthase domain-containing protein</fullName>
    </recommendedName>
</protein>
<dbReference type="Proteomes" id="UP000318681">
    <property type="component" value="Unassembled WGS sequence"/>
</dbReference>
<evidence type="ECO:0000259" key="1">
    <source>
        <dbReference type="Pfam" id="PF12902"/>
    </source>
</evidence>
<feature type="domain" description="Iminophenyl-pyruvate dimer synthase" evidence="1">
    <location>
        <begin position="57"/>
        <end position="290"/>
    </location>
</feature>
<reference evidence="2 3" key="1">
    <citation type="submission" date="2019-07" db="EMBL/GenBank/DDBJ databases">
        <title>Sphingomonas solaris sp. nov., isolated from a solar panel from Boston, Massachusetts.</title>
        <authorList>
            <person name="Tanner K."/>
            <person name="Pascual J."/>
            <person name="Mancuso C."/>
            <person name="Pereto J."/>
            <person name="Khalil A."/>
            <person name="Vilanova C."/>
        </authorList>
    </citation>
    <scope>NUCLEOTIDE SEQUENCE [LARGE SCALE GENOMIC DNA]</scope>
    <source>
        <strain evidence="2 3">R4DWN</strain>
    </source>
</reference>
<sequence length="483" mass="52850">MRSRVTFQLQRILDQAHEADVAQVHTFSKGVGAAAGRTKRVDIPDGFSARDYAIFLLHVAAEIEHGLLVQYLFAAYSLGGPQVPEAHRPLVARWQATLLGIAREEMGHLVTVQNLLKLIGGPLNLERDDFPWDIPFYPFPFSLEPLSVGLIARYVCIESPEEWPDVWAARRDEIQKIAFPGGASDFKRVGQIYDTLKALLGDKTLIADEVFHADTLSFQASFAEYGRGHSQGARGATKPGDKVPDVLIYTAYSRSTALLALSAVAEQGEASHSDAKDSAPSHFERFMELFLEIEGVTDWNPCRPVISNPRAVGDAGAVPGTNYIGHPEARVWARLLNLRYRMLLAYIAHSFRISGDHGQAEGLSRGAVLNRAFGEMYNLRTLASILVSMPADDPATDARAAPSFELPYSMNLPVLDRDVWHQHIDLLQASKGLIEQVRSTAGSGSDDYLDSLLALDEQATATFEAARRGSQGPGAVYNVGGRA</sequence>
<organism evidence="2 3">
    <name type="scientific">Alterirhizorhabdus solaris</name>
    <dbReference type="NCBI Taxonomy" id="2529389"/>
    <lineage>
        <taxon>Bacteria</taxon>
        <taxon>Pseudomonadati</taxon>
        <taxon>Pseudomonadota</taxon>
        <taxon>Alphaproteobacteria</taxon>
        <taxon>Sphingomonadales</taxon>
        <taxon>Rhizorhabdaceae</taxon>
        <taxon>Alterirhizorhabdus</taxon>
    </lineage>
</organism>
<dbReference type="InterPro" id="IPR012347">
    <property type="entry name" value="Ferritin-like"/>
</dbReference>
<dbReference type="AlphaFoldDB" id="A0A558RC95"/>
<dbReference type="OrthoDB" id="9795032at2"/>
<dbReference type="InterPro" id="IPR026820">
    <property type="entry name" value="VioB/RebD_dom"/>
</dbReference>